<feature type="region of interest" description="Disordered" evidence="1">
    <location>
        <begin position="42"/>
        <end position="77"/>
    </location>
</feature>
<dbReference type="AlphaFoldDB" id="A0A8S9N6J5"/>
<reference evidence="2" key="1">
    <citation type="submission" date="2019-12" db="EMBL/GenBank/DDBJ databases">
        <title>Genome sequencing and annotation of Brassica cretica.</title>
        <authorList>
            <person name="Studholme D.J."/>
            <person name="Sarris P."/>
        </authorList>
    </citation>
    <scope>NUCLEOTIDE SEQUENCE</scope>
    <source>
        <strain evidence="2">PFS-109/04</strain>
        <tissue evidence="2">Leaf</tissue>
    </source>
</reference>
<protein>
    <submittedName>
        <fullName evidence="2">Uncharacterized protein</fullName>
    </submittedName>
</protein>
<comment type="caution">
    <text evidence="2">The sequence shown here is derived from an EMBL/GenBank/DDBJ whole genome shotgun (WGS) entry which is preliminary data.</text>
</comment>
<organism evidence="2 3">
    <name type="scientific">Brassica cretica</name>
    <name type="common">Mustard</name>
    <dbReference type="NCBI Taxonomy" id="69181"/>
    <lineage>
        <taxon>Eukaryota</taxon>
        <taxon>Viridiplantae</taxon>
        <taxon>Streptophyta</taxon>
        <taxon>Embryophyta</taxon>
        <taxon>Tracheophyta</taxon>
        <taxon>Spermatophyta</taxon>
        <taxon>Magnoliopsida</taxon>
        <taxon>eudicotyledons</taxon>
        <taxon>Gunneridae</taxon>
        <taxon>Pentapetalae</taxon>
        <taxon>rosids</taxon>
        <taxon>malvids</taxon>
        <taxon>Brassicales</taxon>
        <taxon>Brassicaceae</taxon>
        <taxon>Brassiceae</taxon>
        <taxon>Brassica</taxon>
    </lineage>
</organism>
<accession>A0A8S9N6J5</accession>
<dbReference type="Proteomes" id="UP000712600">
    <property type="component" value="Unassembled WGS sequence"/>
</dbReference>
<proteinExistence type="predicted"/>
<feature type="compositionally biased region" description="Low complexity" evidence="1">
    <location>
        <begin position="48"/>
        <end position="77"/>
    </location>
</feature>
<evidence type="ECO:0000313" key="2">
    <source>
        <dbReference type="EMBL" id="KAF3489027.1"/>
    </source>
</evidence>
<feature type="region of interest" description="Disordered" evidence="1">
    <location>
        <begin position="265"/>
        <end position="296"/>
    </location>
</feature>
<name>A0A8S9N6J5_BRACR</name>
<evidence type="ECO:0000256" key="1">
    <source>
        <dbReference type="SAM" id="MobiDB-lite"/>
    </source>
</evidence>
<dbReference type="EMBL" id="QGKX02002183">
    <property type="protein sequence ID" value="KAF3489027.1"/>
    <property type="molecule type" value="Genomic_DNA"/>
</dbReference>
<evidence type="ECO:0000313" key="3">
    <source>
        <dbReference type="Proteomes" id="UP000712600"/>
    </source>
</evidence>
<gene>
    <name evidence="2" type="ORF">F2Q69_00055691</name>
</gene>
<sequence length="402" mass="46090">MRDDFLNKFLYDAATNLEIEMKYIRRYMVEGDEQHVSAELSRVEEADISGTTSTSTDATTLTSIDSTTSTSINDTTSTSINNVEKEITMEDFLEPEEFLEFADGEKLEDLDSSREVTMEDFLELEEWLEDMDQNSEKKLDDDQHTSRGDLELRQRLASIDANMMKSINIHHTSLIDIHPMTSIDDIYPTLIETHLMIKIDTHEEAAGFHKRVKRIHDPVKIVDPCDVFEAESPIPPDKSIQLSFYSGEFDDHICLEASQRRGLRFRGEVDNGPTESISSDTNKPASIDATTSSSIDTGRVSEQKEFDVCENIFDGDTTTRSDKYGGKKRKNWKKRKMIKDGPQLSLIIHFSDGVRKYKSTADAPHSHSQSFKHSLLLRWWTKEKSLWRRLSQRNDKASESRQ</sequence>
<feature type="compositionally biased region" description="Low complexity" evidence="1">
    <location>
        <begin position="285"/>
        <end position="296"/>
    </location>
</feature>
<feature type="compositionally biased region" description="Polar residues" evidence="1">
    <location>
        <begin position="273"/>
        <end position="284"/>
    </location>
</feature>